<name>A0A0G4HQ63_9ALVE</name>
<reference evidence="2" key="1">
    <citation type="submission" date="2014-11" db="EMBL/GenBank/DDBJ databases">
        <authorList>
            <person name="Otto D Thomas"/>
            <person name="Naeem Raeece"/>
        </authorList>
    </citation>
    <scope>NUCLEOTIDE SEQUENCE</scope>
</reference>
<feature type="region of interest" description="Disordered" evidence="1">
    <location>
        <begin position="49"/>
        <end position="69"/>
    </location>
</feature>
<organism evidence="2">
    <name type="scientific">Chromera velia CCMP2878</name>
    <dbReference type="NCBI Taxonomy" id="1169474"/>
    <lineage>
        <taxon>Eukaryota</taxon>
        <taxon>Sar</taxon>
        <taxon>Alveolata</taxon>
        <taxon>Colpodellida</taxon>
        <taxon>Chromeraceae</taxon>
        <taxon>Chromera</taxon>
    </lineage>
</organism>
<evidence type="ECO:0000313" key="2">
    <source>
        <dbReference type="EMBL" id="CEM46397.1"/>
    </source>
</evidence>
<dbReference type="VEuPathDB" id="CryptoDB:Cvel_7884"/>
<feature type="compositionally biased region" description="Basic and acidic residues" evidence="1">
    <location>
        <begin position="49"/>
        <end position="58"/>
    </location>
</feature>
<gene>
    <name evidence="2" type="ORF">Cvel_7884</name>
</gene>
<feature type="compositionally biased region" description="Polar residues" evidence="1">
    <location>
        <begin position="138"/>
        <end position="154"/>
    </location>
</feature>
<sequence length="154" mass="17293">MSGDALRHESGGETKTRIALSSALKSVERKYSRRDFDMAPVLKELKRRERREEEKEKTVNCSLNVGGSEDGRKELEEHRQCVNLVFSLLREAVEGLDALGERTKTQARQNRNIHQDTLSTLENLLEEAARVMTAGTGRPTSKNPSSNPSVSIDR</sequence>
<accession>A0A0G4HQ63</accession>
<proteinExistence type="predicted"/>
<feature type="region of interest" description="Disordered" evidence="1">
    <location>
        <begin position="131"/>
        <end position="154"/>
    </location>
</feature>
<dbReference type="AlphaFoldDB" id="A0A0G4HQ63"/>
<protein>
    <submittedName>
        <fullName evidence="2">Uncharacterized protein</fullName>
    </submittedName>
</protein>
<dbReference type="EMBL" id="CDMZ01003443">
    <property type="protein sequence ID" value="CEM46397.1"/>
    <property type="molecule type" value="Genomic_DNA"/>
</dbReference>
<evidence type="ECO:0000256" key="1">
    <source>
        <dbReference type="SAM" id="MobiDB-lite"/>
    </source>
</evidence>